<feature type="coiled-coil region" evidence="1">
    <location>
        <begin position="221"/>
        <end position="248"/>
    </location>
</feature>
<dbReference type="AlphaFoldDB" id="A0AAE6YQK2"/>
<dbReference type="Proteomes" id="UP000503130">
    <property type="component" value="Chromosome"/>
</dbReference>
<proteinExistence type="predicted"/>
<evidence type="ECO:0000313" key="2">
    <source>
        <dbReference type="EMBL" id="QIX73146.1"/>
    </source>
</evidence>
<dbReference type="GeneID" id="64019612"/>
<sequence>MEIKNILVIGNGFDLAIKRKTSYEDFIKFACQITGFPNESISHSLCDNYTLYGKESFIDQYELFQKNLVLEFINFLVKKYSEQNNLRNLTEEKLKYLDKYYEYFQCEVSFQGREKTFNNLYNSFYGHGIQYPPGESFEELFIKSLEEKLQKEIEKCNPINLSALLDVVETNSGFKKMASKSDYIISLSYYEFFLKFKNPILDFILLNRDSLDNWSSLEQHISHLINGFVELKGKIEELEEEYTKLFIDNYLTDNELKTLTKEIEKHFSFLPNSTHINFLIKDIGYTFHPNLRPNSNYQPPQPMHSNLTTAFEEYHSKLVKALNSFTFLLELYLTYLDKIEDESKFEIPKILSPFEQVDDILTFNYTDTAQQLYNIPDNNIHYIHGKLNFTKDTIETSNLVLGIEDIDHNIIDDDLIDFQKTFQRIVKKTGSKYRSFFNLDHSNNLVRVIIYGHSLDVLDQEIFKKIFDELDNITNTSSSPLRMEIIILHYGKTEIQSTIDLKSKVRNLSAILGKDKLIELTANNLVHFIDASKLDEIETIIYESKKRTQINTF</sequence>
<accession>A0AAE6YQK2</accession>
<evidence type="ECO:0008006" key="4">
    <source>
        <dbReference type="Google" id="ProtNLM"/>
    </source>
</evidence>
<keyword evidence="1" id="KW-0175">Coiled coil</keyword>
<dbReference type="Pfam" id="PF14253">
    <property type="entry name" value="AbiH"/>
    <property type="match status" value="1"/>
</dbReference>
<name>A0AAE6YQK2_9STRE</name>
<dbReference type="RefSeq" id="WP_003066378.1">
    <property type="nucleotide sequence ID" value="NZ_CP050959.1"/>
</dbReference>
<evidence type="ECO:0000256" key="1">
    <source>
        <dbReference type="SAM" id="Coils"/>
    </source>
</evidence>
<dbReference type="InterPro" id="IPR025935">
    <property type="entry name" value="AbiH"/>
</dbReference>
<protein>
    <recommendedName>
        <fullName evidence="4">Bacteriophage abortive infection AbiH</fullName>
    </recommendedName>
</protein>
<evidence type="ECO:0000313" key="3">
    <source>
        <dbReference type="Proteomes" id="UP000503130"/>
    </source>
</evidence>
<dbReference type="EMBL" id="CP050959">
    <property type="protein sequence ID" value="QIX73146.1"/>
    <property type="molecule type" value="Genomic_DNA"/>
</dbReference>
<gene>
    <name evidence="2" type="ORF">FOB74_00660</name>
</gene>
<organism evidence="2 3">
    <name type="scientific">Streptococcus gallolyticus</name>
    <dbReference type="NCBI Taxonomy" id="315405"/>
    <lineage>
        <taxon>Bacteria</taxon>
        <taxon>Bacillati</taxon>
        <taxon>Bacillota</taxon>
        <taxon>Bacilli</taxon>
        <taxon>Lactobacillales</taxon>
        <taxon>Streptococcaceae</taxon>
        <taxon>Streptococcus</taxon>
    </lineage>
</organism>
<reference evidence="2 3" key="1">
    <citation type="submission" date="2019-09" db="EMBL/GenBank/DDBJ databases">
        <title>FDA dAtabase for Regulatory Grade micrObial Sequences (FDA-ARGOS): Supporting development and validation of Infectious Disease Dx tests.</title>
        <authorList>
            <person name="Sciortino C."/>
            <person name="Tallon L."/>
            <person name="Sadzewicz L."/>
            <person name="Vavikolanu K."/>
            <person name="Mehta A."/>
            <person name="Aluvathingal J."/>
            <person name="Nadendla S."/>
            <person name="Nandy P."/>
            <person name="Geyer C."/>
            <person name="Yan Y."/>
            <person name="Sichtig H."/>
        </authorList>
    </citation>
    <scope>NUCLEOTIDE SEQUENCE [LARGE SCALE GENOMIC DNA]</scope>
    <source>
        <strain evidence="2 3">FDAARGOS_666</strain>
    </source>
</reference>